<dbReference type="InterPro" id="IPR052708">
    <property type="entry name" value="PxpC"/>
</dbReference>
<dbReference type="InterPro" id="IPR003778">
    <property type="entry name" value="CT_A_B"/>
</dbReference>
<dbReference type="InterPro" id="IPR029000">
    <property type="entry name" value="Cyclophilin-like_dom_sf"/>
</dbReference>
<dbReference type="RefSeq" id="WP_000023337.1">
    <property type="nucleotide sequence ID" value="NZ_CP038268.1"/>
</dbReference>
<accession>A0AA40JMR0</accession>
<evidence type="ECO:0000313" key="6">
    <source>
        <dbReference type="Proteomes" id="UP000032274"/>
    </source>
</evidence>
<keyword evidence="2 5" id="KW-0378">Hydrolase</keyword>
<dbReference type="EMBL" id="JXIG01000627">
    <property type="protein sequence ID" value="KIT96691.1"/>
    <property type="molecule type" value="Genomic_DNA"/>
</dbReference>
<organism evidence="5 6">
    <name type="scientific">Staphylococcus aureus</name>
    <dbReference type="NCBI Taxonomy" id="1280"/>
    <lineage>
        <taxon>Bacteria</taxon>
        <taxon>Bacillati</taxon>
        <taxon>Bacillota</taxon>
        <taxon>Bacilli</taxon>
        <taxon>Bacillales</taxon>
        <taxon>Staphylococcaceae</taxon>
        <taxon>Staphylococcus</taxon>
    </lineage>
</organism>
<name>A0AA40JMR0_STAAU</name>
<proteinExistence type="predicted"/>
<protein>
    <submittedName>
        <fullName evidence="5">Allophanate hydrolase</fullName>
    </submittedName>
</protein>
<sequence>MSIKILQPGLFSTVQDLGRKGYEHIGFSGAGAMDQFSFKVAQTLINNDGPAIEYTLIGPTIQFNTQNTFVITGGCVNASLNNKTISMNSVILAEKGDILKIGAITKGARGYLTFGHTINVPPIAESYATHTRSSIGGFKGRKLLANDVITVKINNDFKENIGKTIHLQDDLLPENNIIHILRGPQFEAFSEEARAKIVNHPYLITEQSDRMGYRLEGDSVAPINQADIISEPVALGSVQVPNDGQPIILLNDKQTIGGYTKIATVCKFDLPKLAQMKPQDTIQFKWISFQEAVDKNREQMSLFNEILKSRQKTPIFDTSSLRHTSKKLATILKGDL</sequence>
<dbReference type="GO" id="GO:0005524">
    <property type="term" value="F:ATP binding"/>
    <property type="evidence" value="ECO:0007669"/>
    <property type="project" value="UniProtKB-KW"/>
</dbReference>
<keyword evidence="3" id="KW-0067">ATP-binding</keyword>
<dbReference type="AlphaFoldDB" id="A0AA40JMR0"/>
<gene>
    <name evidence="5" type="ORF">QU38_08890</name>
</gene>
<dbReference type="SMART" id="SM00797">
    <property type="entry name" value="AHS2"/>
    <property type="match status" value="1"/>
</dbReference>
<dbReference type="Pfam" id="PF02626">
    <property type="entry name" value="CT_A_B"/>
    <property type="match status" value="1"/>
</dbReference>
<feature type="domain" description="Carboxyltransferase" evidence="4">
    <location>
        <begin position="24"/>
        <end position="302"/>
    </location>
</feature>
<dbReference type="Gene3D" id="2.40.100.10">
    <property type="entry name" value="Cyclophilin-like"/>
    <property type="match status" value="1"/>
</dbReference>
<dbReference type="PANTHER" id="PTHR43309">
    <property type="entry name" value="5-OXOPROLINASE SUBUNIT C"/>
    <property type="match status" value="1"/>
</dbReference>
<evidence type="ECO:0000256" key="1">
    <source>
        <dbReference type="ARBA" id="ARBA00022741"/>
    </source>
</evidence>
<dbReference type="GO" id="GO:0016787">
    <property type="term" value="F:hydrolase activity"/>
    <property type="evidence" value="ECO:0007669"/>
    <property type="project" value="UniProtKB-KW"/>
</dbReference>
<evidence type="ECO:0000256" key="3">
    <source>
        <dbReference type="ARBA" id="ARBA00022840"/>
    </source>
</evidence>
<evidence type="ECO:0000313" key="5">
    <source>
        <dbReference type="EMBL" id="KIT96691.1"/>
    </source>
</evidence>
<reference evidence="5 6" key="1">
    <citation type="submission" date="2015-01" db="EMBL/GenBank/DDBJ databases">
        <title>Characterization of Swiss Staphylococcus aureus strains involved in food poisoning.</title>
        <authorList>
            <person name="Crovadore J."/>
            <person name="Chablais R."/>
            <person name="Tonacini J."/>
            <person name="Schnyder B."/>
            <person name="Lefort F."/>
        </authorList>
    </citation>
    <scope>NUCLEOTIDE SEQUENCE [LARGE SCALE GENOMIC DNA]</scope>
    <source>
        <strain evidence="5 6">SA-120</strain>
    </source>
</reference>
<dbReference type="Proteomes" id="UP000032274">
    <property type="component" value="Unassembled WGS sequence"/>
</dbReference>
<dbReference type="PANTHER" id="PTHR43309:SF5">
    <property type="entry name" value="5-OXOPROLINASE SUBUNIT C"/>
    <property type="match status" value="1"/>
</dbReference>
<comment type="caution">
    <text evidence="5">The sequence shown here is derived from an EMBL/GenBank/DDBJ whole genome shotgun (WGS) entry which is preliminary data.</text>
</comment>
<evidence type="ECO:0000256" key="2">
    <source>
        <dbReference type="ARBA" id="ARBA00022801"/>
    </source>
</evidence>
<dbReference type="NCBIfam" id="TIGR00724">
    <property type="entry name" value="urea_amlyse_rel"/>
    <property type="match status" value="1"/>
</dbReference>
<evidence type="ECO:0000259" key="4">
    <source>
        <dbReference type="SMART" id="SM00797"/>
    </source>
</evidence>
<dbReference type="SUPFAM" id="SSF50891">
    <property type="entry name" value="Cyclophilin-like"/>
    <property type="match status" value="1"/>
</dbReference>
<keyword evidence="1" id="KW-0547">Nucleotide-binding</keyword>